<evidence type="ECO:0000313" key="8">
    <source>
        <dbReference type="EMBL" id="MQY03856.1"/>
    </source>
</evidence>
<evidence type="ECO:0000256" key="6">
    <source>
        <dbReference type="SAM" id="Phobius"/>
    </source>
</evidence>
<keyword evidence="2" id="KW-1003">Cell membrane</keyword>
<keyword evidence="5 6" id="KW-0472">Membrane</keyword>
<sequence length="308" mass="33560">MNLPSILLVLFGVLLLVVWAAWEFGRGLDQRAALANRGSRGYEDRRMATFLDRWDSRLRRTQLGRQVSRRLLAAGMRIRLSVFVFGLGGGALLIIVVLGQFLSPFLGVVLAAGAGAGVFTYLRHQEDRRREEFVGQLPELSRVLGNAASAGLSIRTAIEMAADELDDPARTELARTAEALRLGQGFDEAMVDLRERLPSRELAVLISTLVVSSRSGGSLITSLRTISTTLEERKETRREIKTILGQSVVAGWAIGGMGGILLLGMAIFNPGMFARMTSSLAGQIILVVVLGLFTAALLLVRRMTRIDV</sequence>
<keyword evidence="4 6" id="KW-1133">Transmembrane helix</keyword>
<accession>A0A7K0BS54</accession>
<dbReference type="RefSeq" id="WP_328593963.1">
    <property type="nucleotide sequence ID" value="NZ_WEGH01000001.1"/>
</dbReference>
<evidence type="ECO:0000256" key="3">
    <source>
        <dbReference type="ARBA" id="ARBA00022692"/>
    </source>
</evidence>
<name>A0A7K0BS54_9ACTN</name>
<feature type="transmembrane region" description="Helical" evidence="6">
    <location>
        <begin position="105"/>
        <end position="122"/>
    </location>
</feature>
<organism evidence="8 9">
    <name type="scientific">Actinomadura macrotermitis</name>
    <dbReference type="NCBI Taxonomy" id="2585200"/>
    <lineage>
        <taxon>Bacteria</taxon>
        <taxon>Bacillati</taxon>
        <taxon>Actinomycetota</taxon>
        <taxon>Actinomycetes</taxon>
        <taxon>Streptosporangiales</taxon>
        <taxon>Thermomonosporaceae</taxon>
        <taxon>Actinomadura</taxon>
    </lineage>
</organism>
<evidence type="ECO:0000256" key="4">
    <source>
        <dbReference type="ARBA" id="ARBA00022989"/>
    </source>
</evidence>
<dbReference type="GO" id="GO:0005886">
    <property type="term" value="C:plasma membrane"/>
    <property type="evidence" value="ECO:0007669"/>
    <property type="project" value="UniProtKB-SubCell"/>
</dbReference>
<dbReference type="Proteomes" id="UP000487268">
    <property type="component" value="Unassembled WGS sequence"/>
</dbReference>
<proteinExistence type="predicted"/>
<evidence type="ECO:0000256" key="1">
    <source>
        <dbReference type="ARBA" id="ARBA00004651"/>
    </source>
</evidence>
<feature type="transmembrane region" description="Helical" evidence="6">
    <location>
        <begin position="78"/>
        <end position="99"/>
    </location>
</feature>
<evidence type="ECO:0000256" key="2">
    <source>
        <dbReference type="ARBA" id="ARBA00022475"/>
    </source>
</evidence>
<feature type="domain" description="Type II secretion system protein GspF" evidence="7">
    <location>
        <begin position="141"/>
        <end position="264"/>
    </location>
</feature>
<reference evidence="8 9" key="1">
    <citation type="submission" date="2019-10" db="EMBL/GenBank/DDBJ databases">
        <title>Actinomadura rubteroloni sp. nov. and Actinomadura macrotermitis sp. nov., isolated from the gut of fungus growing-termite Macrotermes natalensis.</title>
        <authorList>
            <person name="Benndorf R."/>
            <person name="Martin K."/>
            <person name="Kuefner M."/>
            <person name="De Beer W."/>
            <person name="Kaster A.-K."/>
            <person name="Vollmers J."/>
            <person name="Poulsen M."/>
            <person name="Beemelmanns C."/>
        </authorList>
    </citation>
    <scope>NUCLEOTIDE SEQUENCE [LARGE SCALE GENOMIC DNA]</scope>
    <source>
        <strain evidence="8 9">RB68</strain>
    </source>
</reference>
<comment type="caution">
    <text evidence="8">The sequence shown here is derived from an EMBL/GenBank/DDBJ whole genome shotgun (WGS) entry which is preliminary data.</text>
</comment>
<feature type="transmembrane region" description="Helical" evidence="6">
    <location>
        <begin position="280"/>
        <end position="300"/>
    </location>
</feature>
<dbReference type="EMBL" id="WEGH01000001">
    <property type="protein sequence ID" value="MQY03856.1"/>
    <property type="molecule type" value="Genomic_DNA"/>
</dbReference>
<evidence type="ECO:0000256" key="5">
    <source>
        <dbReference type="ARBA" id="ARBA00023136"/>
    </source>
</evidence>
<evidence type="ECO:0000313" key="9">
    <source>
        <dbReference type="Proteomes" id="UP000487268"/>
    </source>
</evidence>
<dbReference type="Pfam" id="PF00482">
    <property type="entry name" value="T2SSF"/>
    <property type="match status" value="1"/>
</dbReference>
<dbReference type="InterPro" id="IPR018076">
    <property type="entry name" value="T2SS_GspF_dom"/>
</dbReference>
<dbReference type="InterPro" id="IPR042094">
    <property type="entry name" value="T2SS_GspF_sf"/>
</dbReference>
<evidence type="ECO:0000259" key="7">
    <source>
        <dbReference type="Pfam" id="PF00482"/>
    </source>
</evidence>
<gene>
    <name evidence="8" type="ORF">ACRB68_19020</name>
</gene>
<protein>
    <recommendedName>
        <fullName evidence="7">Type II secretion system protein GspF domain-containing protein</fullName>
    </recommendedName>
</protein>
<dbReference type="PANTHER" id="PTHR35007">
    <property type="entry name" value="INTEGRAL MEMBRANE PROTEIN-RELATED"/>
    <property type="match status" value="1"/>
</dbReference>
<feature type="transmembrane region" description="Helical" evidence="6">
    <location>
        <begin position="243"/>
        <end position="268"/>
    </location>
</feature>
<comment type="subcellular location">
    <subcellularLocation>
        <location evidence="1">Cell membrane</location>
        <topology evidence="1">Multi-pass membrane protein</topology>
    </subcellularLocation>
</comment>
<keyword evidence="3 6" id="KW-0812">Transmembrane</keyword>
<keyword evidence="9" id="KW-1185">Reference proteome</keyword>
<dbReference type="Gene3D" id="1.20.81.30">
    <property type="entry name" value="Type II secretion system (T2SS), domain F"/>
    <property type="match status" value="1"/>
</dbReference>
<feature type="transmembrane region" description="Helical" evidence="6">
    <location>
        <begin position="6"/>
        <end position="22"/>
    </location>
</feature>
<dbReference type="AlphaFoldDB" id="A0A7K0BS54"/>
<dbReference type="PANTHER" id="PTHR35007:SF1">
    <property type="entry name" value="PILUS ASSEMBLY PROTEIN"/>
    <property type="match status" value="1"/>
</dbReference>